<dbReference type="Proteomes" id="UP000671845">
    <property type="component" value="Chromosome"/>
</dbReference>
<reference evidence="2 3" key="1">
    <citation type="journal article" date="2021" name="Front. Microbiol.">
        <title>Aerobic Denitrification and Heterotrophic Sulfur Oxidation in the Genus Halomonas Revealed by Six Novel Species Characterizations and Genome-Based Analysis.</title>
        <authorList>
            <person name="Wang L."/>
            <person name="Shao Z."/>
        </authorList>
    </citation>
    <scope>NUCLEOTIDE SEQUENCE [LARGE SCALE GENOMIC DNA]</scope>
    <source>
        <strain evidence="2 3">MCCC 1A13718</strain>
    </source>
</reference>
<evidence type="ECO:0000256" key="1">
    <source>
        <dbReference type="SAM" id="Phobius"/>
    </source>
</evidence>
<protein>
    <submittedName>
        <fullName evidence="2">Uncharacterized protein</fullName>
    </submittedName>
</protein>
<dbReference type="RefSeq" id="WP_209476788.1">
    <property type="nucleotide sequence ID" value="NZ_CP053383.1"/>
</dbReference>
<sequence length="505" mass="57519">MSFLEDVFKSVTAHPALNVSENPEICKADIFGVHIDSIPSERRLLLEKRLVEAVDAGMEVNLIFEVEYSEPIYVSGSSVDDINKKLDELEDVAGDGGKVKVELRVVKPEGGPLNIFSISAFSSYLSGLDLEGRFSLWSRYISSGLGNVKVWSDVSPFETRSLYFSSVDQDISIPPGDELERHKAIDNRNKCGHFANSSQFDFLPEDFFILKGKAPESLSEHFYELSIFSLVIFLSDFSLVEESSLSYNLKGYKTVSGVVGLSDVLGANGDELREIYEWVYLGGNFSDKIGIARNVMSIHLESESILSIEKGTSRSIRSGYDLYLKENVKQYIDIKNKISEFMQSQSDKASEITKNMFSMFKTGIWSFATFLISVFLLRVIARSDESNAFTLEVVQVSVFLFVFSCVYLFVSLMEVNSDRNRLLEKYRAIRGRYEDLLDPKDLDKIIDTGKVISREKSFVDKKRNRYAFFWMLVNVAFLCFVVSMYFEWAWFWFLLEYGSSRFGSE</sequence>
<keyword evidence="1" id="KW-0812">Transmembrane</keyword>
<name>A0ABX7WF97_9GAMM</name>
<feature type="transmembrane region" description="Helical" evidence="1">
    <location>
        <begin position="466"/>
        <end position="486"/>
    </location>
</feature>
<evidence type="ECO:0000313" key="2">
    <source>
        <dbReference type="EMBL" id="QTP58172.1"/>
    </source>
</evidence>
<feature type="transmembrane region" description="Helical" evidence="1">
    <location>
        <begin position="364"/>
        <end position="381"/>
    </location>
</feature>
<accession>A0ABX7WF97</accession>
<evidence type="ECO:0000313" key="3">
    <source>
        <dbReference type="Proteomes" id="UP000671845"/>
    </source>
</evidence>
<gene>
    <name evidence="2" type="ORF">HNO53_05225</name>
</gene>
<feature type="transmembrane region" description="Helical" evidence="1">
    <location>
        <begin position="393"/>
        <end position="413"/>
    </location>
</feature>
<proteinExistence type="predicted"/>
<keyword evidence="1" id="KW-1133">Transmembrane helix</keyword>
<keyword evidence="3" id="KW-1185">Reference proteome</keyword>
<organism evidence="2 3">
    <name type="scientific">Halomonas sulfidivorans</name>
    <dbReference type="NCBI Taxonomy" id="2733488"/>
    <lineage>
        <taxon>Bacteria</taxon>
        <taxon>Pseudomonadati</taxon>
        <taxon>Pseudomonadota</taxon>
        <taxon>Gammaproteobacteria</taxon>
        <taxon>Oceanospirillales</taxon>
        <taxon>Halomonadaceae</taxon>
        <taxon>Halomonas</taxon>
    </lineage>
</organism>
<dbReference type="EMBL" id="CP053383">
    <property type="protein sequence ID" value="QTP58172.1"/>
    <property type="molecule type" value="Genomic_DNA"/>
</dbReference>
<keyword evidence="1" id="KW-0472">Membrane</keyword>